<organism evidence="2 3">
    <name type="scientific">Polychaeton citri CBS 116435</name>
    <dbReference type="NCBI Taxonomy" id="1314669"/>
    <lineage>
        <taxon>Eukaryota</taxon>
        <taxon>Fungi</taxon>
        <taxon>Dikarya</taxon>
        <taxon>Ascomycota</taxon>
        <taxon>Pezizomycotina</taxon>
        <taxon>Dothideomycetes</taxon>
        <taxon>Dothideomycetidae</taxon>
        <taxon>Capnodiales</taxon>
        <taxon>Capnodiaceae</taxon>
        <taxon>Polychaeton</taxon>
    </lineage>
</organism>
<keyword evidence="3" id="KW-1185">Reference proteome</keyword>
<evidence type="ECO:0000256" key="1">
    <source>
        <dbReference type="SAM" id="MobiDB-lite"/>
    </source>
</evidence>
<evidence type="ECO:0000313" key="3">
    <source>
        <dbReference type="Proteomes" id="UP000799441"/>
    </source>
</evidence>
<feature type="compositionally biased region" description="Acidic residues" evidence="1">
    <location>
        <begin position="100"/>
        <end position="119"/>
    </location>
</feature>
<name>A0A9P4Q1P6_9PEZI</name>
<dbReference type="AlphaFoldDB" id="A0A9P4Q1P6"/>
<evidence type="ECO:0000313" key="2">
    <source>
        <dbReference type="EMBL" id="KAF2717773.1"/>
    </source>
</evidence>
<dbReference type="EMBL" id="MU003837">
    <property type="protein sequence ID" value="KAF2717773.1"/>
    <property type="molecule type" value="Genomic_DNA"/>
</dbReference>
<reference evidence="2" key="1">
    <citation type="journal article" date="2020" name="Stud. Mycol.">
        <title>101 Dothideomycetes genomes: a test case for predicting lifestyles and emergence of pathogens.</title>
        <authorList>
            <person name="Haridas S."/>
            <person name="Albert R."/>
            <person name="Binder M."/>
            <person name="Bloem J."/>
            <person name="Labutti K."/>
            <person name="Salamov A."/>
            <person name="Andreopoulos B."/>
            <person name="Baker S."/>
            <person name="Barry K."/>
            <person name="Bills G."/>
            <person name="Bluhm B."/>
            <person name="Cannon C."/>
            <person name="Castanera R."/>
            <person name="Culley D."/>
            <person name="Daum C."/>
            <person name="Ezra D."/>
            <person name="Gonzalez J."/>
            <person name="Henrissat B."/>
            <person name="Kuo A."/>
            <person name="Liang C."/>
            <person name="Lipzen A."/>
            <person name="Lutzoni F."/>
            <person name="Magnuson J."/>
            <person name="Mondo S."/>
            <person name="Nolan M."/>
            <person name="Ohm R."/>
            <person name="Pangilinan J."/>
            <person name="Park H.-J."/>
            <person name="Ramirez L."/>
            <person name="Alfaro M."/>
            <person name="Sun H."/>
            <person name="Tritt A."/>
            <person name="Yoshinaga Y."/>
            <person name="Zwiers L.-H."/>
            <person name="Turgeon B."/>
            <person name="Goodwin S."/>
            <person name="Spatafora J."/>
            <person name="Crous P."/>
            <person name="Grigoriev I."/>
        </authorList>
    </citation>
    <scope>NUCLEOTIDE SEQUENCE</scope>
    <source>
        <strain evidence="2">CBS 116435</strain>
    </source>
</reference>
<accession>A0A9P4Q1P6</accession>
<comment type="caution">
    <text evidence="2">The sequence shown here is derived from an EMBL/GenBank/DDBJ whole genome shotgun (WGS) entry which is preliminary data.</text>
</comment>
<protein>
    <submittedName>
        <fullName evidence="2">Uncharacterized protein</fullName>
    </submittedName>
</protein>
<sequence length="304" mass="34492">SDLDSKCAKAQPWVRRFVEDYQDGSPWGYAIFEDPTIDEEVMEECMCRIDTLLWFAKDTVFGRGHEEFPRFKWEVLDWPEGGDEGDGDDQQGDGERPAEEDGNGDGGEDDVDAEDDAGEGTEKEVVDDNQEGEDEDDEDDADIELVRELPSLRTHFKWVCERAKKRRKAHESLDVDRSGISHGLVRNVFLVIDQDAIDSIVAISPMADLAWVWAIDPDYIGDVVSMTRNGLKDEYYGYMRVRVQQLVNNFWDTRRYHEDDLPLPVLWEAAKQSHNFAFVSVDPQEAQMLGGSMNSGSALRAQTG</sequence>
<dbReference type="Proteomes" id="UP000799441">
    <property type="component" value="Unassembled WGS sequence"/>
</dbReference>
<feature type="compositionally biased region" description="Acidic residues" evidence="1">
    <location>
        <begin position="80"/>
        <end position="92"/>
    </location>
</feature>
<feature type="non-terminal residue" evidence="2">
    <location>
        <position position="1"/>
    </location>
</feature>
<gene>
    <name evidence="2" type="ORF">K431DRAFT_232391</name>
</gene>
<dbReference type="OrthoDB" id="4777915at2759"/>
<proteinExistence type="predicted"/>
<feature type="region of interest" description="Disordered" evidence="1">
    <location>
        <begin position="76"/>
        <end position="141"/>
    </location>
</feature>
<feature type="compositionally biased region" description="Acidic residues" evidence="1">
    <location>
        <begin position="127"/>
        <end position="141"/>
    </location>
</feature>